<keyword evidence="1" id="KW-1133">Transmembrane helix</keyword>
<keyword evidence="1" id="KW-0812">Transmembrane</keyword>
<gene>
    <name evidence="2" type="ORF">HJG60_008600</name>
</gene>
<comment type="caution">
    <text evidence="2">The sequence shown here is derived from an EMBL/GenBank/DDBJ whole genome shotgun (WGS) entry which is preliminary data.</text>
</comment>
<dbReference type="EMBL" id="JABVXQ010000012">
    <property type="protein sequence ID" value="KAF6084329.1"/>
    <property type="molecule type" value="Genomic_DNA"/>
</dbReference>
<evidence type="ECO:0000313" key="2">
    <source>
        <dbReference type="EMBL" id="KAF6084329.1"/>
    </source>
</evidence>
<evidence type="ECO:0000313" key="3">
    <source>
        <dbReference type="Proteomes" id="UP000664940"/>
    </source>
</evidence>
<organism evidence="2 3">
    <name type="scientific">Phyllostomus discolor</name>
    <name type="common">pale spear-nosed bat</name>
    <dbReference type="NCBI Taxonomy" id="89673"/>
    <lineage>
        <taxon>Eukaryota</taxon>
        <taxon>Metazoa</taxon>
        <taxon>Chordata</taxon>
        <taxon>Craniata</taxon>
        <taxon>Vertebrata</taxon>
        <taxon>Euteleostomi</taxon>
        <taxon>Mammalia</taxon>
        <taxon>Eutheria</taxon>
        <taxon>Laurasiatheria</taxon>
        <taxon>Chiroptera</taxon>
        <taxon>Yangochiroptera</taxon>
        <taxon>Phyllostomidae</taxon>
        <taxon>Phyllostominae</taxon>
        <taxon>Phyllostomus</taxon>
    </lineage>
</organism>
<sequence>MKFHQTACCASKVILALWSSRKATQIALELVWEFFHLFVYMDIACISPPNLLWLRSSTSFLKNIFIDYTITAVPFSPIIPLHTEHPLPPTFPPFSSCPWVISLASTFPILFLPSPIFYLPSMLLILHIFSPSLFLPLPCC</sequence>
<accession>A0A833Z137</accession>
<keyword evidence="1" id="KW-0472">Membrane</keyword>
<dbReference type="AlphaFoldDB" id="A0A833Z137"/>
<protein>
    <submittedName>
        <fullName evidence="2">Uncharacterized protein</fullName>
    </submittedName>
</protein>
<reference evidence="2 3" key="1">
    <citation type="journal article" date="2020" name="Nature">
        <title>Six reference-quality genomes reveal evolution of bat adaptations.</title>
        <authorList>
            <person name="Jebb D."/>
            <person name="Huang Z."/>
            <person name="Pippel M."/>
            <person name="Hughes G.M."/>
            <person name="Lavrichenko K."/>
            <person name="Devanna P."/>
            <person name="Winkler S."/>
            <person name="Jermiin L.S."/>
            <person name="Skirmuntt E.C."/>
            <person name="Katzourakis A."/>
            <person name="Burkitt-Gray L."/>
            <person name="Ray D.A."/>
            <person name="Sullivan K.A.M."/>
            <person name="Roscito J.G."/>
            <person name="Kirilenko B.M."/>
            <person name="Davalos L.M."/>
            <person name="Corthals A.P."/>
            <person name="Power M.L."/>
            <person name="Jones G."/>
            <person name="Ransome R.D."/>
            <person name="Dechmann D.K.N."/>
            <person name="Locatelli A.G."/>
            <person name="Puechmaille S.J."/>
            <person name="Fedrigo O."/>
            <person name="Jarvis E.D."/>
            <person name="Hiller M."/>
            <person name="Vernes S.C."/>
            <person name="Myers E.W."/>
            <person name="Teeling E.C."/>
        </authorList>
    </citation>
    <scope>NUCLEOTIDE SEQUENCE [LARGE SCALE GENOMIC DNA]</scope>
    <source>
        <strain evidence="2">Bat1K_MPI-CBG_1</strain>
    </source>
</reference>
<feature type="transmembrane region" description="Helical" evidence="1">
    <location>
        <begin position="99"/>
        <end position="119"/>
    </location>
</feature>
<name>A0A833Z137_9CHIR</name>
<evidence type="ECO:0000256" key="1">
    <source>
        <dbReference type="SAM" id="Phobius"/>
    </source>
</evidence>
<proteinExistence type="predicted"/>
<dbReference type="Proteomes" id="UP000664940">
    <property type="component" value="Unassembled WGS sequence"/>
</dbReference>